<evidence type="ECO:0000256" key="7">
    <source>
        <dbReference type="ARBA" id="ARBA00022679"/>
    </source>
</evidence>
<feature type="compositionally biased region" description="Polar residues" evidence="15">
    <location>
        <begin position="53"/>
        <end position="64"/>
    </location>
</feature>
<dbReference type="EMBL" id="BDDD01005973">
    <property type="protein sequence ID" value="GAV90100.1"/>
    <property type="molecule type" value="Genomic_DNA"/>
</dbReference>
<evidence type="ECO:0000313" key="20">
    <source>
        <dbReference type="Proteomes" id="UP000187406"/>
    </source>
</evidence>
<dbReference type="PROSITE" id="PS00518">
    <property type="entry name" value="ZF_RING_1"/>
    <property type="match status" value="1"/>
</dbReference>
<dbReference type="PANTHER" id="PTHR11685">
    <property type="entry name" value="RBR FAMILY RING FINGER AND IBR DOMAIN-CONTAINING"/>
    <property type="match status" value="1"/>
</dbReference>
<feature type="domain" description="RING-type" evidence="18">
    <location>
        <begin position="372"/>
        <end position="598"/>
    </location>
</feature>
<comment type="caution">
    <text evidence="19">The sequence shown here is derived from an EMBL/GenBank/DDBJ whole genome shotgun (WGS) entry which is preliminary data.</text>
</comment>
<feature type="domain" description="RING-type" evidence="16">
    <location>
        <begin position="376"/>
        <end position="424"/>
    </location>
</feature>
<dbReference type="Proteomes" id="UP000187406">
    <property type="component" value="Unassembled WGS sequence"/>
</dbReference>
<dbReference type="InterPro" id="IPR002867">
    <property type="entry name" value="IBR_dom"/>
</dbReference>
<dbReference type="SUPFAM" id="SSF54495">
    <property type="entry name" value="UBC-like"/>
    <property type="match status" value="1"/>
</dbReference>
<accession>A0A1Q3DCC1</accession>
<keyword evidence="8" id="KW-0479">Metal-binding</keyword>
<dbReference type="CDD" id="cd23820">
    <property type="entry name" value="RWD_RNF14"/>
    <property type="match status" value="1"/>
</dbReference>
<dbReference type="InterPro" id="IPR001841">
    <property type="entry name" value="Znf_RING"/>
</dbReference>
<gene>
    <name evidence="19" type="ORF">CFOL_v3_33509</name>
</gene>
<keyword evidence="7" id="KW-0808">Transferase</keyword>
<organism evidence="19 20">
    <name type="scientific">Cephalotus follicularis</name>
    <name type="common">Albany pitcher plant</name>
    <dbReference type="NCBI Taxonomy" id="3775"/>
    <lineage>
        <taxon>Eukaryota</taxon>
        <taxon>Viridiplantae</taxon>
        <taxon>Streptophyta</taxon>
        <taxon>Embryophyta</taxon>
        <taxon>Tracheophyta</taxon>
        <taxon>Spermatophyta</taxon>
        <taxon>Magnoliopsida</taxon>
        <taxon>eudicotyledons</taxon>
        <taxon>Gunneridae</taxon>
        <taxon>Pentapetalae</taxon>
        <taxon>rosids</taxon>
        <taxon>fabids</taxon>
        <taxon>Oxalidales</taxon>
        <taxon>Cephalotaceae</taxon>
        <taxon>Cephalotus</taxon>
    </lineage>
</organism>
<dbReference type="InterPro" id="IPR044066">
    <property type="entry name" value="TRIAD_supradom"/>
</dbReference>
<dbReference type="CDD" id="cd20336">
    <property type="entry name" value="Rcat_RBR"/>
    <property type="match status" value="1"/>
</dbReference>
<evidence type="ECO:0000256" key="2">
    <source>
        <dbReference type="ARBA" id="ARBA00001947"/>
    </source>
</evidence>
<evidence type="ECO:0000259" key="16">
    <source>
        <dbReference type="PROSITE" id="PS50089"/>
    </source>
</evidence>
<dbReference type="EC" id="2.3.2.31" evidence="6"/>
<evidence type="ECO:0000256" key="10">
    <source>
        <dbReference type="ARBA" id="ARBA00022771"/>
    </source>
</evidence>
<dbReference type="GO" id="GO:0061630">
    <property type="term" value="F:ubiquitin protein ligase activity"/>
    <property type="evidence" value="ECO:0007669"/>
    <property type="project" value="UniProtKB-EC"/>
</dbReference>
<keyword evidence="11" id="KW-0833">Ubl conjugation pathway</keyword>
<dbReference type="InterPro" id="IPR047548">
    <property type="entry name" value="Rcat_RBR_RNF14"/>
</dbReference>
<dbReference type="SUPFAM" id="SSF57850">
    <property type="entry name" value="RING/U-box"/>
    <property type="match status" value="4"/>
</dbReference>
<dbReference type="Pfam" id="PF01485">
    <property type="entry name" value="IBR"/>
    <property type="match status" value="1"/>
</dbReference>
<feature type="region of interest" description="Disordered" evidence="15">
    <location>
        <begin position="1"/>
        <end position="87"/>
    </location>
</feature>
<evidence type="ECO:0000256" key="14">
    <source>
        <dbReference type="PROSITE-ProRule" id="PRU00175"/>
    </source>
</evidence>
<dbReference type="UniPathway" id="UPA00143"/>
<dbReference type="FunCoup" id="A0A1Q3DCC1">
    <property type="interactions" value="1891"/>
</dbReference>
<comment type="pathway">
    <text evidence="4">Protein modification; protein ubiquitination.</text>
</comment>
<feature type="region of interest" description="Disordered" evidence="15">
    <location>
        <begin position="126"/>
        <end position="152"/>
    </location>
</feature>
<reference evidence="20" key="1">
    <citation type="submission" date="2016-04" db="EMBL/GenBank/DDBJ databases">
        <title>Cephalotus genome sequencing.</title>
        <authorList>
            <person name="Fukushima K."/>
            <person name="Hasebe M."/>
            <person name="Fang X."/>
        </authorList>
    </citation>
    <scope>NUCLEOTIDE SEQUENCE [LARGE SCALE GENOMIC DNA]</scope>
    <source>
        <strain evidence="20">cv. St1</strain>
    </source>
</reference>
<protein>
    <recommendedName>
        <fullName evidence="6">RBR-type E3 ubiquitin transferase</fullName>
        <ecNumber evidence="6">2.3.2.31</ecNumber>
    </recommendedName>
</protein>
<dbReference type="PROSITE" id="PS51873">
    <property type="entry name" value="TRIAD"/>
    <property type="match status" value="1"/>
</dbReference>
<dbReference type="InterPro" id="IPR006575">
    <property type="entry name" value="RWD_dom"/>
</dbReference>
<sequence length="680" mass="78219">MGGTKREGSRHHHNYRSLQIQDDTWTLQPIHDHPQQDATQTQIEQQITESDNDSSPIPSTSQPLNLEPISIITPKPSKTHRDSKWVSRNRRGHVVKTRFVKKSDMHASKSELGSLSSEVVALNIGEVNEKEERKEEEEGEGEGEGDREEWKSEDGVVSRLQELCLGVQEPDLSEEQLRINDQLQEDELLAMESIYGDNAFILDRQRGLRSFQIYIHIEAHDQLKITAKLNSSTDPKTKLGSSDDFSYSFNVLYLPPIILTCLLPKSYPSHLPPYFTISVKWLNSISISSLCSKLDSIWTELPGQEVIYQWAEWLQNCSVSYLGFDREIFLGPYGTTETGDRRAVSESVSPEIDIASLRSYNDEKFHENFRKNLHECCICLSEFAGTDFVRLPCQHFFCWQCMKTYSVMHVMEGTISKLQCPDAKCEGMVPPGLLKRLLGDEEFERWESLMLQKTLESMTDVAYCPRCQMPCIEDDDQHAQCSKCFFSFCTLCRERRHVGVICMTPEMKLRILQERQNSSQLKDDQKRKELDMINELRSVKEILRFAKQCPSCNMAISRTEGCNKMACTNCGQYFCYLCNKAIDSYDHFSNGSCELFTQEMVQNWEEQMNPRQVLGQLQAQLFGERGRPCPTCGQLNAKVGNNNHIFCWACQMHYCYLCRKIVRRSSLQYGPKGCKQHTDD</sequence>
<dbReference type="PROSITE" id="PS50089">
    <property type="entry name" value="ZF_RING_2"/>
    <property type="match status" value="1"/>
</dbReference>
<keyword evidence="12" id="KW-0862">Zinc</keyword>
<dbReference type="InterPro" id="IPR016135">
    <property type="entry name" value="UBQ-conjugating_enzyme/RWD"/>
</dbReference>
<name>A0A1Q3DCC1_CEPFO</name>
<feature type="domain" description="RWD" evidence="17">
    <location>
        <begin position="186"/>
        <end position="321"/>
    </location>
</feature>
<dbReference type="SMART" id="SM00647">
    <property type="entry name" value="IBR"/>
    <property type="match status" value="2"/>
</dbReference>
<dbReference type="SMART" id="SM00591">
    <property type="entry name" value="RWD"/>
    <property type="match status" value="1"/>
</dbReference>
<feature type="compositionally biased region" description="Low complexity" evidence="15">
    <location>
        <begin position="36"/>
        <end position="49"/>
    </location>
</feature>
<evidence type="ECO:0000256" key="13">
    <source>
        <dbReference type="ARBA" id="ARBA00044508"/>
    </source>
</evidence>
<evidence type="ECO:0000313" key="19">
    <source>
        <dbReference type="EMBL" id="GAV90100.1"/>
    </source>
</evidence>
<comment type="similarity">
    <text evidence="5">Belongs to the RBR family. Ariadne subfamily.</text>
</comment>
<dbReference type="Gene3D" id="3.10.110.10">
    <property type="entry name" value="Ubiquitin Conjugating Enzyme"/>
    <property type="match status" value="1"/>
</dbReference>
<keyword evidence="20" id="KW-1185">Reference proteome</keyword>
<evidence type="ECO:0000256" key="4">
    <source>
        <dbReference type="ARBA" id="ARBA00004906"/>
    </source>
</evidence>
<dbReference type="InterPro" id="IPR017907">
    <property type="entry name" value="Znf_RING_CS"/>
</dbReference>
<evidence type="ECO:0000256" key="9">
    <source>
        <dbReference type="ARBA" id="ARBA00022737"/>
    </source>
</evidence>
<dbReference type="InterPro" id="IPR031127">
    <property type="entry name" value="E3_UB_ligase_RBR"/>
</dbReference>
<comment type="function">
    <text evidence="3">Might act as an E3 ubiquitin-protein ligase, or as part of E3 complex, which accepts ubiquitin from specific E2 ubiquitin-conjugating enzymes and then transfers it to substrates.</text>
</comment>
<proteinExistence type="inferred from homology"/>
<dbReference type="Pfam" id="PF26200">
    <property type="entry name" value="Rcat_RNF216"/>
    <property type="match status" value="1"/>
</dbReference>
<dbReference type="AlphaFoldDB" id="A0A1Q3DCC1"/>
<dbReference type="PROSITE" id="PS50908">
    <property type="entry name" value="RWD"/>
    <property type="match status" value="1"/>
</dbReference>
<keyword evidence="9" id="KW-0677">Repeat</keyword>
<evidence type="ECO:0000256" key="8">
    <source>
        <dbReference type="ARBA" id="ARBA00022723"/>
    </source>
</evidence>
<keyword evidence="10 14" id="KW-0863">Zinc-finger</keyword>
<dbReference type="SMART" id="SM00184">
    <property type="entry name" value="RING"/>
    <property type="match status" value="3"/>
</dbReference>
<feature type="compositionally biased region" description="Polar residues" evidence="15">
    <location>
        <begin position="16"/>
        <end position="27"/>
    </location>
</feature>
<evidence type="ECO:0000256" key="12">
    <source>
        <dbReference type="ARBA" id="ARBA00022833"/>
    </source>
</evidence>
<comment type="cofactor">
    <cofactor evidence="2">
        <name>Zn(2+)</name>
        <dbReference type="ChEBI" id="CHEBI:29105"/>
    </cofactor>
</comment>
<evidence type="ECO:0000256" key="3">
    <source>
        <dbReference type="ARBA" id="ARBA00003976"/>
    </source>
</evidence>
<comment type="catalytic activity">
    <reaction evidence="1">
        <text>[E2 ubiquitin-conjugating enzyme]-S-ubiquitinyl-L-cysteine + [acceptor protein]-L-lysine = [E2 ubiquitin-conjugating enzyme]-L-cysteine + [acceptor protein]-N(6)-ubiquitinyl-L-lysine.</text>
        <dbReference type="EC" id="2.3.2.31"/>
    </reaction>
</comment>
<dbReference type="Gene3D" id="3.30.40.10">
    <property type="entry name" value="Zinc/RING finger domain, C3HC4 (zinc finger)"/>
    <property type="match status" value="1"/>
</dbReference>
<evidence type="ECO:0000256" key="15">
    <source>
        <dbReference type="SAM" id="MobiDB-lite"/>
    </source>
</evidence>
<evidence type="ECO:0000256" key="5">
    <source>
        <dbReference type="ARBA" id="ARBA00005884"/>
    </source>
</evidence>
<dbReference type="OrthoDB" id="1431934at2759"/>
<evidence type="ECO:0000256" key="6">
    <source>
        <dbReference type="ARBA" id="ARBA00012251"/>
    </source>
</evidence>
<dbReference type="Pfam" id="PF05773">
    <property type="entry name" value="RWD"/>
    <property type="match status" value="1"/>
</dbReference>
<dbReference type="FunFam" id="3.30.40.10:FF:000358">
    <property type="entry name" value="RBR-type E3 ubiquitin transferase"/>
    <property type="match status" value="1"/>
</dbReference>
<dbReference type="InParanoid" id="A0A1Q3DCC1"/>
<dbReference type="CDD" id="cd20354">
    <property type="entry name" value="Rcat_RBR_RNF14"/>
    <property type="match status" value="1"/>
</dbReference>
<evidence type="ECO:0000259" key="17">
    <source>
        <dbReference type="PROSITE" id="PS50908"/>
    </source>
</evidence>
<dbReference type="Gene3D" id="1.20.120.1750">
    <property type="match status" value="1"/>
</dbReference>
<evidence type="ECO:0000256" key="11">
    <source>
        <dbReference type="ARBA" id="ARBA00022786"/>
    </source>
</evidence>
<dbReference type="InterPro" id="IPR013083">
    <property type="entry name" value="Znf_RING/FYVE/PHD"/>
</dbReference>
<dbReference type="FunFam" id="1.20.120.1750:FF:000029">
    <property type="entry name" value="RBR-type E3 ubiquitin transferase"/>
    <property type="match status" value="1"/>
</dbReference>
<dbReference type="CDD" id="cd23134">
    <property type="entry name" value="RING-HC_ITT1-like"/>
    <property type="match status" value="1"/>
</dbReference>
<dbReference type="GO" id="GO:0008270">
    <property type="term" value="F:zinc ion binding"/>
    <property type="evidence" value="ECO:0007669"/>
    <property type="project" value="UniProtKB-KW"/>
</dbReference>
<feature type="compositionally biased region" description="Acidic residues" evidence="15">
    <location>
        <begin position="134"/>
        <end position="147"/>
    </location>
</feature>
<comment type="similarity">
    <text evidence="13">Belongs to the RBR family. RNF14 subfamily.</text>
</comment>
<evidence type="ECO:0000256" key="1">
    <source>
        <dbReference type="ARBA" id="ARBA00001798"/>
    </source>
</evidence>
<dbReference type="STRING" id="3775.A0A1Q3DCC1"/>
<evidence type="ECO:0000259" key="18">
    <source>
        <dbReference type="PROSITE" id="PS51873"/>
    </source>
</evidence>
<dbReference type="CDD" id="cd20341">
    <property type="entry name" value="BRcat_RBR_RNF14"/>
    <property type="match status" value="1"/>
</dbReference>
<dbReference type="GO" id="GO:0016567">
    <property type="term" value="P:protein ubiquitination"/>
    <property type="evidence" value="ECO:0007669"/>
    <property type="project" value="UniProtKB-UniPathway"/>
</dbReference>